<feature type="transmembrane region" description="Helical" evidence="2">
    <location>
        <begin position="298"/>
        <end position="316"/>
    </location>
</feature>
<dbReference type="InterPro" id="IPR007658">
    <property type="entry name" value="DUF594"/>
</dbReference>
<feature type="transmembrane region" description="Helical" evidence="2">
    <location>
        <begin position="208"/>
        <end position="226"/>
    </location>
</feature>
<keyword evidence="2" id="KW-0812">Transmembrane</keyword>
<dbReference type="InterPro" id="IPR025315">
    <property type="entry name" value="DUF4220"/>
</dbReference>
<dbReference type="Pfam" id="PF04578">
    <property type="entry name" value="DUF594"/>
    <property type="match status" value="1"/>
</dbReference>
<feature type="compositionally biased region" description="Low complexity" evidence="1">
    <location>
        <begin position="112"/>
        <end position="128"/>
    </location>
</feature>
<feature type="compositionally biased region" description="Polar residues" evidence="1">
    <location>
        <begin position="1"/>
        <end position="10"/>
    </location>
</feature>
<dbReference type="AlphaFoldDB" id="M8C4N3"/>
<evidence type="ECO:0000313" key="3">
    <source>
        <dbReference type="EnsemblPlants" id="EMT21997"/>
    </source>
</evidence>
<keyword evidence="2" id="KW-0472">Membrane</keyword>
<dbReference type="PANTHER" id="PTHR31325">
    <property type="entry name" value="OS01G0798800 PROTEIN-RELATED"/>
    <property type="match status" value="1"/>
</dbReference>
<protein>
    <submittedName>
        <fullName evidence="3">Uncharacterized protein</fullName>
    </submittedName>
</protein>
<feature type="region of interest" description="Disordered" evidence="1">
    <location>
        <begin position="1"/>
        <end position="32"/>
    </location>
</feature>
<reference evidence="3" key="1">
    <citation type="submission" date="2015-06" db="UniProtKB">
        <authorList>
            <consortium name="EnsemblPlants"/>
        </authorList>
    </citation>
    <scope>IDENTIFICATION</scope>
</reference>
<feature type="transmembrane region" description="Helical" evidence="2">
    <location>
        <begin position="177"/>
        <end position="196"/>
    </location>
</feature>
<evidence type="ECO:0000256" key="1">
    <source>
        <dbReference type="SAM" id="MobiDB-lite"/>
    </source>
</evidence>
<name>M8C4N3_AEGTA</name>
<feature type="transmembrane region" description="Helical" evidence="2">
    <location>
        <begin position="465"/>
        <end position="496"/>
    </location>
</feature>
<dbReference type="Pfam" id="PF13968">
    <property type="entry name" value="DUF4220"/>
    <property type="match status" value="1"/>
</dbReference>
<accession>M8C4N3</accession>
<sequence>MGRAYASSTLHGCVGGKPREEEREIEEEDGVSKRDNGVDILCHVSSDEWAILVIIRINLKAFGDLGFLKQPTTLLVTVASDFDPPPSLGRRLPSRTAALQSVAAVRAGAHCAPPRSSAPSRPASQSRPVRQSAQSLRRSAADPPHPDQAFFREGIEESTLIILEMPMLMQLWNDWELQLLVLLSFTLQIFVFFSGGLRRCSTNSGLRLLIWLAYLLSDVVAVYALGQLSLHESDVPGAGEMHRLSFFWTPFLLIHLGGQDTITAFSIEDNELWPRHMLNLLAQVGLALYVFWKSSAHSQFLIPAIFVFVAGIIKYVERTWALKCASRNALRDDDSTYVKTGQFPDLLVEGKLELDYLTIVKYALSSAPGVRNLFVGRKLAKMEGNIQTTFTAGNVFQVPADGQHIFKILEIELGLMYDNLYTKARVVRTWLGAILRCLTHISLVVAFVLFLVGNKQRYYSRVDVAITYALFIGAFCTEVCAVFLMVMMSPCTWAFLESCKCRRLARVAWSIFKSLQPESRPRWSNSMGQYNFLNSCCFSESMMGKMMNLVGAKELWRNFCCFSESMMGKMMNLVGAKELWRNFRHTKSVKIKAELKNVIFETKHHPGLLHGGTSPSPGLGPALDTILQKPFEEAILFLHVYTDMFLHRYKNPSGTSCDITEKARQLMDTCRRISEYMIYLLVLHPTMLTMASSNISDILKEASESVANAGAIGCTKERFLDKLATDQYLYAPSSPVLLAGFVFQGERPCHESLEFLAYAWAMILLYVAGKSHGEEHAKQLSTGGELLTFVWLYMAHLSLGDMGNVELELVRPSGINEERGGRKAFIFDNQRPR</sequence>
<evidence type="ECO:0000256" key="2">
    <source>
        <dbReference type="SAM" id="Phobius"/>
    </source>
</evidence>
<keyword evidence="2" id="KW-1133">Transmembrane helix</keyword>
<feature type="region of interest" description="Disordered" evidence="1">
    <location>
        <begin position="110"/>
        <end position="149"/>
    </location>
</feature>
<dbReference type="EnsemblPlants" id="EMT21997">
    <property type="protein sequence ID" value="EMT21997"/>
    <property type="gene ID" value="F775_52188"/>
</dbReference>
<organism evidence="3">
    <name type="scientific">Aegilops tauschii</name>
    <name type="common">Tausch's goatgrass</name>
    <name type="synonym">Aegilops squarrosa</name>
    <dbReference type="NCBI Taxonomy" id="37682"/>
    <lineage>
        <taxon>Eukaryota</taxon>
        <taxon>Viridiplantae</taxon>
        <taxon>Streptophyta</taxon>
        <taxon>Embryophyta</taxon>
        <taxon>Tracheophyta</taxon>
        <taxon>Spermatophyta</taxon>
        <taxon>Magnoliopsida</taxon>
        <taxon>Liliopsida</taxon>
        <taxon>Poales</taxon>
        <taxon>Poaceae</taxon>
        <taxon>BOP clade</taxon>
        <taxon>Pooideae</taxon>
        <taxon>Triticodae</taxon>
        <taxon>Triticeae</taxon>
        <taxon>Triticinae</taxon>
        <taxon>Aegilops</taxon>
    </lineage>
</organism>
<proteinExistence type="predicted"/>
<feature type="transmembrane region" description="Helical" evidence="2">
    <location>
        <begin position="433"/>
        <end position="453"/>
    </location>
</feature>